<evidence type="ECO:0000313" key="2">
    <source>
        <dbReference type="EMBL" id="MBB6005341.1"/>
    </source>
</evidence>
<dbReference type="RefSeq" id="WP_184137079.1">
    <property type="nucleotide sequence ID" value="NZ_JACHKT010000042.1"/>
</dbReference>
<accession>A0A841F0P0</accession>
<dbReference type="Proteomes" id="UP000524404">
    <property type="component" value="Unassembled WGS sequence"/>
</dbReference>
<keyword evidence="1" id="KW-0472">Membrane</keyword>
<feature type="transmembrane region" description="Helical" evidence="1">
    <location>
        <begin position="140"/>
        <end position="157"/>
    </location>
</feature>
<gene>
    <name evidence="2" type="ORF">HNP25_004015</name>
</gene>
<name>A0A841F0P0_9BACT</name>
<keyword evidence="1" id="KW-1133">Transmembrane helix</keyword>
<evidence type="ECO:0000256" key="1">
    <source>
        <dbReference type="SAM" id="Phobius"/>
    </source>
</evidence>
<reference evidence="2 3" key="1">
    <citation type="submission" date="2020-08" db="EMBL/GenBank/DDBJ databases">
        <title>Functional genomics of gut bacteria from endangered species of beetles.</title>
        <authorList>
            <person name="Carlos-Shanley C."/>
        </authorList>
    </citation>
    <scope>NUCLEOTIDE SEQUENCE [LARGE SCALE GENOMIC DNA]</scope>
    <source>
        <strain evidence="2 3">S00070</strain>
    </source>
</reference>
<comment type="caution">
    <text evidence="2">The sequence shown here is derived from an EMBL/GenBank/DDBJ whole genome shotgun (WGS) entry which is preliminary data.</text>
</comment>
<feature type="transmembrane region" description="Helical" evidence="1">
    <location>
        <begin position="85"/>
        <end position="104"/>
    </location>
</feature>
<keyword evidence="3" id="KW-1185">Reference proteome</keyword>
<evidence type="ECO:0000313" key="3">
    <source>
        <dbReference type="Proteomes" id="UP000524404"/>
    </source>
</evidence>
<dbReference type="EMBL" id="JACHKT010000042">
    <property type="protein sequence ID" value="MBB6005341.1"/>
    <property type="molecule type" value="Genomic_DNA"/>
</dbReference>
<feature type="transmembrane region" description="Helical" evidence="1">
    <location>
        <begin position="189"/>
        <end position="205"/>
    </location>
</feature>
<feature type="transmembrane region" description="Helical" evidence="1">
    <location>
        <begin position="214"/>
        <end position="240"/>
    </location>
</feature>
<feature type="transmembrane region" description="Helical" evidence="1">
    <location>
        <begin position="288"/>
        <end position="308"/>
    </location>
</feature>
<protein>
    <submittedName>
        <fullName evidence="2">Uncharacterized protein</fullName>
    </submittedName>
</protein>
<keyword evidence="1" id="KW-0812">Transmembrane</keyword>
<dbReference type="AlphaFoldDB" id="A0A841F0P0"/>
<proteinExistence type="predicted"/>
<feature type="transmembrane region" description="Helical" evidence="1">
    <location>
        <begin position="314"/>
        <end position="331"/>
    </location>
</feature>
<feature type="transmembrane region" description="Helical" evidence="1">
    <location>
        <begin position="116"/>
        <end position="134"/>
    </location>
</feature>
<feature type="transmembrane region" description="Helical" evidence="1">
    <location>
        <begin position="162"/>
        <end position="183"/>
    </location>
</feature>
<feature type="transmembrane region" description="Helical" evidence="1">
    <location>
        <begin position="52"/>
        <end position="73"/>
    </location>
</feature>
<feature type="transmembrane region" description="Helical" evidence="1">
    <location>
        <begin position="260"/>
        <end position="281"/>
    </location>
</feature>
<organism evidence="2 3">
    <name type="scientific">Arcicella rosea</name>
    <dbReference type="NCBI Taxonomy" id="502909"/>
    <lineage>
        <taxon>Bacteria</taxon>
        <taxon>Pseudomonadati</taxon>
        <taxon>Bacteroidota</taxon>
        <taxon>Cytophagia</taxon>
        <taxon>Cytophagales</taxon>
        <taxon>Flectobacillaceae</taxon>
        <taxon>Arcicella</taxon>
    </lineage>
</organism>
<sequence>MKAYQQQWIDNSFLQNKAQDWFEKGLLSEKQNIEIKNQFPLDFYQPNPFIRIALFLFTCLACIFSVSLLYLIFESTFRESPKASLTILALAFGVFSVFLLEFLIKTKKIYQSGIDNALLYSTLTAFVTAIYTQLEPLHLPAWLVFTLIMPLFIRAYIRYADVFVACVIYFLTIMILVDFSLTFSIGKTLLPFIMLLFSIVSYWFVRKLKQRADYLYYETCLDIFKTLTLASVYLSVNYFIVREGNAMINKVITPFSPQIALAPLYYFFTILIPIAYIVFGLKKRDRTFLVLGLLTAGFSFFTYRYYFGIIPTEIALLICGTLLIGLASFFIHHLKQAKYGFTYIPDNNYEGLNIDTLLLSELVNHKLGQHHDELKFGGGNSGGGGAGGKY</sequence>